<dbReference type="Proteomes" id="UP000437736">
    <property type="component" value="Unassembled WGS sequence"/>
</dbReference>
<name>A0ABW9QR86_9ACTN</name>
<evidence type="ECO:0000259" key="2">
    <source>
        <dbReference type="Pfam" id="PF13699"/>
    </source>
</evidence>
<keyword evidence="4" id="KW-1185">Reference proteome</keyword>
<dbReference type="Pfam" id="PF13699">
    <property type="entry name" value="eCIS_core"/>
    <property type="match status" value="1"/>
</dbReference>
<comment type="caution">
    <text evidence="3">The sequence shown here is derived from an EMBL/GenBank/DDBJ whole genome shotgun (WGS) entry which is preliminary data.</text>
</comment>
<evidence type="ECO:0000256" key="1">
    <source>
        <dbReference type="SAM" id="MobiDB-lite"/>
    </source>
</evidence>
<feature type="region of interest" description="Disordered" evidence="1">
    <location>
        <begin position="61"/>
        <end position="81"/>
    </location>
</feature>
<feature type="region of interest" description="Disordered" evidence="1">
    <location>
        <begin position="19"/>
        <end position="46"/>
    </location>
</feature>
<dbReference type="InterPro" id="IPR025295">
    <property type="entry name" value="eCIS_core_dom"/>
</dbReference>
<dbReference type="EMBL" id="WJHE01000274">
    <property type="protein sequence ID" value="MST32342.1"/>
    <property type="molecule type" value="Genomic_DNA"/>
</dbReference>
<sequence>MTKWRRRGTTRRAWEIVPVGRPKVGGGVPDARTGGNGQPEPPALERDIPQIELFEVEMRRQMQPDQPGRTLQHSDHRPTVPLATTERDGLLQLQRSVGNRGMLALLARGQAKLTVGAADDPHEREADAVASQVLSRLAERAPAVPAGTGEPGEVVARSVSRRRHPAGRIGPEGGDLDRDTEAAIEGARRGGRPFDGELRRKMETAFGADFSSVKLHAGSEAAALNEAVGAQAFTVGADIFLGRGAPAPESTEGQGLLAHELTHTVQQGGAAARASRSLRRFPATALANPPIPAVDWGADTASVTKAGEGKSGGVFFVKTKNARDAIQSLVVKPSFGVNANLAIETAPQLAFGDRAVSSLFGIGAPTSRIVSKGTAEFNAIVATIGDKDVPPTDRDDRQYWKPVREAPAMIVMGAVPSASSLSALAEKAMDDPHANERLHDAVFAKPFLFDLGKLMVADLLIGNDDRMVAGAMNIGNLMVSSTGDGHKLYAIDTRAVLGEFDPLTVLDKGSASLVGGFNSTRTHFDREPGEYLDGFFDTLKRWYRGGPEKERAWANTAPEGALDPGELLLLTYQARRDEALRSFTAGFEDGMATVTALATTPEGQEKMKGLTGEFDGQQGSEEVQYLPLRTNAHYLSNRAQGKSHEESSRGPAASAALAQLIAFDPARYRIPEDEYFWNAARIPSSDVYNASLEDLGVFPQPTKMSIGARSIARSTVGTYSEADLRELGIEVGDAKAAIDALGTKKRGLSNKEQPRNRVSAGHFIANAFLLGAGGVRAASYAKRLHDLATLCELATSVKMDRVLARQAMPAAQFVLDHRQRLQRDLDEYVASLTAASKAMRKLRRFPQKDQMVEVLDAVAGYVPRCGERFLGSKQVVAANLYLNLLKSAR</sequence>
<accession>A0ABW9QR86</accession>
<proteinExistence type="predicted"/>
<evidence type="ECO:0000313" key="4">
    <source>
        <dbReference type="Proteomes" id="UP000437736"/>
    </source>
</evidence>
<feature type="domain" description="eCIS core" evidence="2">
    <location>
        <begin position="193"/>
        <end position="270"/>
    </location>
</feature>
<dbReference type="InterPro" id="IPR036940">
    <property type="entry name" value="PI3/4_kinase_cat_sf"/>
</dbReference>
<reference evidence="3 4" key="1">
    <citation type="submission" date="2019-11" db="EMBL/GenBank/DDBJ databases">
        <title>Acidiferrimicrobium australis gen. nov., sp. nov., an acidophilic and obligately heterotrophic, member of the Actinobacteria that catalyses dissimilatory oxido- reduction of iron isolated from metal-rich acidic water in Chile.</title>
        <authorList>
            <person name="Gonzalez D."/>
            <person name="Huber K."/>
            <person name="Hedrich S."/>
            <person name="Rojas-Villalobos C."/>
            <person name="Quatrini R."/>
            <person name="Dinamarca M.A."/>
            <person name="Schwarz A."/>
            <person name="Canales C."/>
            <person name="Nancucheo I."/>
        </authorList>
    </citation>
    <scope>NUCLEOTIDE SEQUENCE [LARGE SCALE GENOMIC DNA]</scope>
    <source>
        <strain evidence="3 4">USS-CCA1</strain>
    </source>
</reference>
<organism evidence="3 4">
    <name type="scientific">Acidiferrimicrobium australe</name>
    <dbReference type="NCBI Taxonomy" id="2664430"/>
    <lineage>
        <taxon>Bacteria</taxon>
        <taxon>Bacillati</taxon>
        <taxon>Actinomycetota</taxon>
        <taxon>Acidimicrobiia</taxon>
        <taxon>Acidimicrobiales</taxon>
        <taxon>Acidimicrobiaceae</taxon>
        <taxon>Acidiferrimicrobium</taxon>
    </lineage>
</organism>
<gene>
    <name evidence="3" type="ORF">GHK86_06350</name>
</gene>
<dbReference type="Gene3D" id="1.10.1070.11">
    <property type="entry name" value="Phosphatidylinositol 3-/4-kinase, catalytic domain"/>
    <property type="match status" value="1"/>
</dbReference>
<protein>
    <submittedName>
        <fullName evidence="3">DUF4157 domain-containing protein</fullName>
    </submittedName>
</protein>
<evidence type="ECO:0000313" key="3">
    <source>
        <dbReference type="EMBL" id="MST32342.1"/>
    </source>
</evidence>